<feature type="region of interest" description="Disordered" evidence="1">
    <location>
        <begin position="433"/>
        <end position="455"/>
    </location>
</feature>
<evidence type="ECO:0000313" key="3">
    <source>
        <dbReference type="Proteomes" id="UP000604825"/>
    </source>
</evidence>
<gene>
    <name evidence="2" type="ORF">NCGR_LOCUS19327</name>
</gene>
<dbReference type="Gene3D" id="3.80.10.10">
    <property type="entry name" value="Ribonuclease Inhibitor"/>
    <property type="match status" value="1"/>
</dbReference>
<dbReference type="InterPro" id="IPR032675">
    <property type="entry name" value="LRR_dom_sf"/>
</dbReference>
<dbReference type="Proteomes" id="UP000604825">
    <property type="component" value="Unassembled WGS sequence"/>
</dbReference>
<dbReference type="InterPro" id="IPR050905">
    <property type="entry name" value="Plant_NBS-LRR"/>
</dbReference>
<dbReference type="PANTHER" id="PTHR33463:SF209">
    <property type="entry name" value="DISEASE RESISTANCE PROTEIN RPS2-LIKE"/>
    <property type="match status" value="1"/>
</dbReference>
<name>A0A811NIR1_9POAL</name>
<dbReference type="PANTHER" id="PTHR33463">
    <property type="entry name" value="NB-ARC DOMAIN-CONTAINING PROTEIN-RELATED"/>
    <property type="match status" value="1"/>
</dbReference>
<dbReference type="AlphaFoldDB" id="A0A811NIR1"/>
<accession>A0A811NIR1</accession>
<dbReference type="SUPFAM" id="SSF52058">
    <property type="entry name" value="L domain-like"/>
    <property type="match status" value="1"/>
</dbReference>
<dbReference type="OrthoDB" id="695871at2759"/>
<proteinExistence type="predicted"/>
<keyword evidence="3" id="KW-1185">Reference proteome</keyword>
<evidence type="ECO:0000256" key="1">
    <source>
        <dbReference type="SAM" id="MobiDB-lite"/>
    </source>
</evidence>
<protein>
    <submittedName>
        <fullName evidence="2">Uncharacterized protein</fullName>
    </submittedName>
</protein>
<dbReference type="EMBL" id="CAJGYO010000005">
    <property type="protein sequence ID" value="CAD6228568.1"/>
    <property type="molecule type" value="Genomic_DNA"/>
</dbReference>
<sequence length="860" mass="96964">MSQWQSKRALLKVIAEELELPPQVMALFDQHDEEDDFDGVEQSDRAVIPYVRAAIMNELMARRFLVVLHNGSGSYIDLWEAGVPVMGQLGRRVLWTSRDRFWHHAKDGHGDLFVLNNVESAKWSHAAICVIPSPFLEGDEVAMYQVIRHALYAEAEEVAKYTGVPEPDMSPKVVIECILYRALKHNVSINWESHGSNYWVYDGTIQEGTDGGRSAWEISDALQRNMSLDFCSECTEGICEALSGEQKRCIKRWVSVTNQNSTEVQLTSQATSFFCTTSGPSNDHNRTRRVLEAGMFEHSDRTTNLRVIHLSHCTFSFLSPPFASCSNLRFLLLDHCKNNDAQDLGEEKEWHHHRDYSQQNGGAWFQNLWVLELSYTDWYWLLSKDVLDLMVDLRELNVKGAGNQSMMHLHRCSGSGSNRRRLIKLRVVADIPNEAAPDNDDDDDGTSGKRNQQVSPPVVASSFFPDLSSWHILKTVILDGCSDPELIDCNALPLSLESFTLISSVTTSNKIKRISFQGHTRLKSLLLRGLFGRLVELDMSGKKENPTNKRLLLVTVQVLGIGSSSAMVCGKDDRTFIDSDPYISIRDPMLFRSLESLRHGKWLHVEISSTGPAGHKGTDQGINTSGGCGTAAVNVHKPGGSLYADDIIIISTSNGSNSQADDDANRDVFKAALVMRRSKWLWGCPPIPEDSDWAHCYISIQDEPQTEQLINRATTLPALVSRDAKTLHLHDSLFIKCLPGPEPTAAEANLNWDVLKWCRFERCPNLEGVVFTTSQTGRNIFWYLETFWASQLPKARYIWDWSTTSRFRPGQSSFEHLSFLHLDYCPRLVHVLPLYTENTNGCRSLETLRSCVAGDRSQYF</sequence>
<organism evidence="2 3">
    <name type="scientific">Miscanthus lutarioriparius</name>
    <dbReference type="NCBI Taxonomy" id="422564"/>
    <lineage>
        <taxon>Eukaryota</taxon>
        <taxon>Viridiplantae</taxon>
        <taxon>Streptophyta</taxon>
        <taxon>Embryophyta</taxon>
        <taxon>Tracheophyta</taxon>
        <taxon>Spermatophyta</taxon>
        <taxon>Magnoliopsida</taxon>
        <taxon>Liliopsida</taxon>
        <taxon>Poales</taxon>
        <taxon>Poaceae</taxon>
        <taxon>PACMAD clade</taxon>
        <taxon>Panicoideae</taxon>
        <taxon>Andropogonodae</taxon>
        <taxon>Andropogoneae</taxon>
        <taxon>Saccharinae</taxon>
        <taxon>Miscanthus</taxon>
    </lineage>
</organism>
<comment type="caution">
    <text evidence="2">The sequence shown here is derived from an EMBL/GenBank/DDBJ whole genome shotgun (WGS) entry which is preliminary data.</text>
</comment>
<evidence type="ECO:0000313" key="2">
    <source>
        <dbReference type="EMBL" id="CAD6228568.1"/>
    </source>
</evidence>
<reference evidence="2" key="1">
    <citation type="submission" date="2020-10" db="EMBL/GenBank/DDBJ databases">
        <authorList>
            <person name="Han B."/>
            <person name="Lu T."/>
            <person name="Zhao Q."/>
            <person name="Huang X."/>
            <person name="Zhao Y."/>
        </authorList>
    </citation>
    <scope>NUCLEOTIDE SEQUENCE</scope>
</reference>